<dbReference type="KEGG" id="tpol:Mal48_07820"/>
<dbReference type="Gene3D" id="1.25.40.10">
    <property type="entry name" value="Tetratricopeptide repeat domain"/>
    <property type="match status" value="2"/>
</dbReference>
<feature type="compositionally biased region" description="Basic and acidic residues" evidence="3">
    <location>
        <begin position="197"/>
        <end position="209"/>
    </location>
</feature>
<gene>
    <name evidence="4" type="ORF">Mal48_07820</name>
</gene>
<dbReference type="RefSeq" id="WP_145196212.1">
    <property type="nucleotide sequence ID" value="NZ_CP036267.1"/>
</dbReference>
<dbReference type="Proteomes" id="UP000315724">
    <property type="component" value="Chromosome"/>
</dbReference>
<dbReference type="SMART" id="SM00028">
    <property type="entry name" value="TPR"/>
    <property type="match status" value="4"/>
</dbReference>
<dbReference type="InterPro" id="IPR051012">
    <property type="entry name" value="CellSynth/LPSAsmb/PSIAsmb"/>
</dbReference>
<reference evidence="4 5" key="1">
    <citation type="submission" date="2019-02" db="EMBL/GenBank/DDBJ databases">
        <title>Deep-cultivation of Planctomycetes and their phenomic and genomic characterization uncovers novel biology.</title>
        <authorList>
            <person name="Wiegand S."/>
            <person name="Jogler M."/>
            <person name="Boedeker C."/>
            <person name="Pinto D."/>
            <person name="Vollmers J."/>
            <person name="Rivas-Marin E."/>
            <person name="Kohn T."/>
            <person name="Peeters S.H."/>
            <person name="Heuer A."/>
            <person name="Rast P."/>
            <person name="Oberbeckmann S."/>
            <person name="Bunk B."/>
            <person name="Jeske O."/>
            <person name="Meyerdierks A."/>
            <person name="Storesund J.E."/>
            <person name="Kallscheuer N."/>
            <person name="Luecker S."/>
            <person name="Lage O.M."/>
            <person name="Pohl T."/>
            <person name="Merkel B.J."/>
            <person name="Hornburger P."/>
            <person name="Mueller R.-W."/>
            <person name="Bruemmer F."/>
            <person name="Labrenz M."/>
            <person name="Spormann A.M."/>
            <person name="Op den Camp H."/>
            <person name="Overmann J."/>
            <person name="Amann R."/>
            <person name="Jetten M.S.M."/>
            <person name="Mascher T."/>
            <person name="Medema M.H."/>
            <person name="Devos D.P."/>
            <person name="Kaster A.-K."/>
            <person name="Ovreas L."/>
            <person name="Rohde M."/>
            <person name="Galperin M.Y."/>
            <person name="Jogler C."/>
        </authorList>
    </citation>
    <scope>NUCLEOTIDE SEQUENCE [LARGE SCALE GENOMIC DNA]</scope>
    <source>
        <strain evidence="4 5">Mal48</strain>
    </source>
</reference>
<keyword evidence="2" id="KW-0802">TPR repeat</keyword>
<name>A0A517QIW3_9PLAN</name>
<dbReference type="AlphaFoldDB" id="A0A517QIW3"/>
<dbReference type="OrthoDB" id="212218at2"/>
<organism evidence="4 5">
    <name type="scientific">Thalassoglobus polymorphus</name>
    <dbReference type="NCBI Taxonomy" id="2527994"/>
    <lineage>
        <taxon>Bacteria</taxon>
        <taxon>Pseudomonadati</taxon>
        <taxon>Planctomycetota</taxon>
        <taxon>Planctomycetia</taxon>
        <taxon>Planctomycetales</taxon>
        <taxon>Planctomycetaceae</taxon>
        <taxon>Thalassoglobus</taxon>
    </lineage>
</organism>
<keyword evidence="1" id="KW-0677">Repeat</keyword>
<keyword evidence="5" id="KW-1185">Reference proteome</keyword>
<dbReference type="PANTHER" id="PTHR45586">
    <property type="entry name" value="TPR REPEAT-CONTAINING PROTEIN PA4667"/>
    <property type="match status" value="1"/>
</dbReference>
<feature type="compositionally biased region" description="Basic and acidic residues" evidence="3">
    <location>
        <begin position="217"/>
        <end position="226"/>
    </location>
</feature>
<protein>
    <submittedName>
        <fullName evidence="4">Tetratricopeptide repeat protein</fullName>
    </submittedName>
</protein>
<evidence type="ECO:0000313" key="4">
    <source>
        <dbReference type="EMBL" id="QDT31548.1"/>
    </source>
</evidence>
<dbReference type="PANTHER" id="PTHR45586:SF1">
    <property type="entry name" value="LIPOPOLYSACCHARIDE ASSEMBLY PROTEIN B"/>
    <property type="match status" value="1"/>
</dbReference>
<proteinExistence type="predicted"/>
<evidence type="ECO:0000256" key="1">
    <source>
        <dbReference type="ARBA" id="ARBA00022737"/>
    </source>
</evidence>
<accession>A0A517QIW3</accession>
<feature type="region of interest" description="Disordered" evidence="3">
    <location>
        <begin position="192"/>
        <end position="226"/>
    </location>
</feature>
<sequence>MADDNQKAAKCFQAGNKAMEGNNWDMAVQMFSQCVKLVPHNLGYRQLLRNCTKKKYGDNKKGAGGLTMTKLMSIRSKVKKAKQKELWEEADKLAEQGLLLNPWDAQLNVDVAEAAKALDRGEIARFGYAEAVKAAQKDKAIHLALAEHLENRGEYTEARKIWERIKVIDPKDIEVSRKLSALDAMQATRAGNFDEAESSKDVKRNKGADKSQSIEQKSTDLETSLRHEIRRNPEQVEHYLKLGAHLRTAKKFQDSYDILKQALDVSAGDPGVREQLEDAELLLLKHNVDLAKENADKSEDPEARKQVAALSKDLRTRRIEVLSAREERHPQNLGIKMELAKLVMQLQEWSRAIPLLQKASQDPRLKTKALVLLGKCFMYDNKLPLAKGQFERAVPDLNHDTDPDTYKESHYLLARVCEETGDSEKAVHHYGEVLVVDYDYKDARERLEKLQGG</sequence>
<evidence type="ECO:0000313" key="5">
    <source>
        <dbReference type="Proteomes" id="UP000315724"/>
    </source>
</evidence>
<dbReference type="InterPro" id="IPR019734">
    <property type="entry name" value="TPR_rpt"/>
</dbReference>
<evidence type="ECO:0000256" key="3">
    <source>
        <dbReference type="SAM" id="MobiDB-lite"/>
    </source>
</evidence>
<dbReference type="SUPFAM" id="SSF48452">
    <property type="entry name" value="TPR-like"/>
    <property type="match status" value="2"/>
</dbReference>
<dbReference type="InterPro" id="IPR011990">
    <property type="entry name" value="TPR-like_helical_dom_sf"/>
</dbReference>
<dbReference type="EMBL" id="CP036267">
    <property type="protein sequence ID" value="QDT31548.1"/>
    <property type="molecule type" value="Genomic_DNA"/>
</dbReference>
<evidence type="ECO:0000256" key="2">
    <source>
        <dbReference type="ARBA" id="ARBA00022803"/>
    </source>
</evidence>